<evidence type="ECO:0000259" key="10">
    <source>
        <dbReference type="Pfam" id="PF02771"/>
    </source>
</evidence>
<proteinExistence type="inferred from homology"/>
<comment type="catalytic activity">
    <reaction evidence="6">
        <text>a 2,3-saturated acyl-CoA + A = a 2,3-dehydroacyl-CoA + AH2</text>
        <dbReference type="Rhea" id="RHEA:48608"/>
        <dbReference type="ChEBI" id="CHEBI:13193"/>
        <dbReference type="ChEBI" id="CHEBI:17499"/>
        <dbReference type="ChEBI" id="CHEBI:60015"/>
        <dbReference type="ChEBI" id="CHEBI:65111"/>
    </reaction>
</comment>
<dbReference type="Pfam" id="PF02770">
    <property type="entry name" value="Acyl-CoA_dh_M"/>
    <property type="match status" value="1"/>
</dbReference>
<keyword evidence="4 7" id="KW-0274">FAD</keyword>
<keyword evidence="13" id="KW-1185">Reference proteome</keyword>
<name>A0A2G0CJM9_9BACT</name>
<dbReference type="Pfam" id="PF02771">
    <property type="entry name" value="Acyl-CoA_dh_N"/>
    <property type="match status" value="1"/>
</dbReference>
<dbReference type="RefSeq" id="WP_099105154.1">
    <property type="nucleotide sequence ID" value="NZ_JAATJF010000001.1"/>
</dbReference>
<dbReference type="InterPro" id="IPR013786">
    <property type="entry name" value="AcylCoA_DH/ox_N"/>
</dbReference>
<dbReference type="EMBL" id="PDLO01000001">
    <property type="protein sequence ID" value="PHL00175.1"/>
    <property type="molecule type" value="Genomic_DNA"/>
</dbReference>
<dbReference type="Pfam" id="PF00441">
    <property type="entry name" value="Acyl-CoA_dh_1"/>
    <property type="match status" value="1"/>
</dbReference>
<dbReference type="InterPro" id="IPR036250">
    <property type="entry name" value="AcylCo_DH-like_C"/>
</dbReference>
<dbReference type="PANTHER" id="PTHR43884">
    <property type="entry name" value="ACYL-COA DEHYDROGENASE"/>
    <property type="match status" value="1"/>
</dbReference>
<dbReference type="OrthoDB" id="9802867at2"/>
<dbReference type="Gene3D" id="1.20.140.10">
    <property type="entry name" value="Butyryl-CoA Dehydrogenase, subunit A, domain 3"/>
    <property type="match status" value="2"/>
</dbReference>
<dbReference type="PROSITE" id="PS00072">
    <property type="entry name" value="ACYL_COA_DH_1"/>
    <property type="match status" value="1"/>
</dbReference>
<comment type="similarity">
    <text evidence="2 7">Belongs to the acyl-CoA dehydrogenase family.</text>
</comment>
<dbReference type="PANTHER" id="PTHR43884:SF12">
    <property type="entry name" value="ISOVALERYL-COA DEHYDROGENASE, MITOCHONDRIAL-RELATED"/>
    <property type="match status" value="1"/>
</dbReference>
<dbReference type="SUPFAM" id="SSF47203">
    <property type="entry name" value="Acyl-CoA dehydrogenase C-terminal domain-like"/>
    <property type="match status" value="1"/>
</dbReference>
<feature type="domain" description="Acyl-CoA dehydrogenase/oxidase N-terminal" evidence="10">
    <location>
        <begin position="33"/>
        <end position="146"/>
    </location>
</feature>
<evidence type="ECO:0000313" key="12">
    <source>
        <dbReference type="EMBL" id="PHL00175.1"/>
    </source>
</evidence>
<protein>
    <submittedName>
        <fullName evidence="12">Acyl-CoA dehydrogenase</fullName>
    </submittedName>
</protein>
<evidence type="ECO:0000256" key="2">
    <source>
        <dbReference type="ARBA" id="ARBA00009347"/>
    </source>
</evidence>
<comment type="caution">
    <text evidence="12">The sequence shown here is derived from an EMBL/GenBank/DDBJ whole genome shotgun (WGS) entry which is preliminary data.</text>
</comment>
<dbReference type="Proteomes" id="UP000226437">
    <property type="component" value="Unassembled WGS sequence"/>
</dbReference>
<dbReference type="Pfam" id="PF21263">
    <property type="entry name" value="Acyl-CoA-dh_C"/>
    <property type="match status" value="1"/>
</dbReference>
<evidence type="ECO:0000256" key="6">
    <source>
        <dbReference type="ARBA" id="ARBA00052546"/>
    </source>
</evidence>
<dbReference type="AlphaFoldDB" id="A0A2G0CJM9"/>
<dbReference type="FunFam" id="2.40.110.10:FF:000001">
    <property type="entry name" value="Acyl-CoA dehydrogenase, mitochondrial"/>
    <property type="match status" value="1"/>
</dbReference>
<sequence length="599" mass="66121">MAATLTEKHVLKGGEFLIADADYRTTFIPEAFNEEQLMVQRMVQDFIDQEIKPNLDKIEKQEDNIAPRLLDKMADLGLLGSHMPETYGGLEMDTNTNTLICEVMGGSSGSFTVSYAAHTGIGMLPILYFGTDAQKEEYLPRLISGELKAAYCLTEPGSGSDAMGAKTSAILDGDHYVLNGQKMWISNAGFADVFIVFAQVNGNEFTGFIVPRNLEGLTLGAEEDKLGIKGSSTRQVFFENVRVPATNSLGEIGKGHLIAFNVLNVGRFKLHALSVGGAKRSLEVGIRYANERIQFKQPIANFGAIKYKIGESAIRIFVGESALYRVSQQIQDMNHQLMEAGKTYAQAKLLSAEEYAIECALLKFLGSETLDYVVDEVVQIHGGMGYSEETLAPRMYRDSRINRIYEGTNEINRLLSVDMLLRRAMKGALDIVGPAWNVQKELAGMPGLDRPEGEYGEEIKAVADFKKLILMVAGAAAKQQMDGKINLKSEQEVLMNVADMLGDLLQAESTLLRVQQLRETGGGRHPLEVYDAILRTYLHDATARMAKNATDAVASFVEGDLLRTFTMGIRRFTKYPPQNVKHLRRTVADVLIEANAYVL</sequence>
<evidence type="ECO:0000259" key="8">
    <source>
        <dbReference type="Pfam" id="PF00441"/>
    </source>
</evidence>
<dbReference type="InterPro" id="IPR009100">
    <property type="entry name" value="AcylCoA_DH/oxidase_NM_dom_sf"/>
</dbReference>
<dbReference type="Gene3D" id="1.10.540.10">
    <property type="entry name" value="Acyl-CoA dehydrogenase/oxidase, N-terminal domain"/>
    <property type="match status" value="1"/>
</dbReference>
<feature type="domain" description="Acyl-CoA dehydrogenase-like C-terminal" evidence="11">
    <location>
        <begin position="465"/>
        <end position="571"/>
    </location>
</feature>
<accession>A0A2G0CJM9</accession>
<gene>
    <name evidence="12" type="ORF">CGL56_03800</name>
</gene>
<evidence type="ECO:0000256" key="4">
    <source>
        <dbReference type="ARBA" id="ARBA00022827"/>
    </source>
</evidence>
<dbReference type="InterPro" id="IPR049426">
    <property type="entry name" value="Acyl-CoA-dh-like_C"/>
</dbReference>
<evidence type="ECO:0000256" key="5">
    <source>
        <dbReference type="ARBA" id="ARBA00023002"/>
    </source>
</evidence>
<evidence type="ECO:0000256" key="1">
    <source>
        <dbReference type="ARBA" id="ARBA00001974"/>
    </source>
</evidence>
<comment type="cofactor">
    <cofactor evidence="1 7">
        <name>FAD</name>
        <dbReference type="ChEBI" id="CHEBI:57692"/>
    </cofactor>
</comment>
<dbReference type="Gene3D" id="2.40.110.10">
    <property type="entry name" value="Butyryl-CoA Dehydrogenase, subunit A, domain 2"/>
    <property type="match status" value="1"/>
</dbReference>
<dbReference type="InterPro" id="IPR037069">
    <property type="entry name" value="AcylCoA_DH/ox_N_sf"/>
</dbReference>
<dbReference type="InterPro" id="IPR046373">
    <property type="entry name" value="Acyl-CoA_Oxase/DH_mid-dom_sf"/>
</dbReference>
<keyword evidence="3 7" id="KW-0285">Flavoprotein</keyword>
<evidence type="ECO:0000313" key="13">
    <source>
        <dbReference type="Proteomes" id="UP000226437"/>
    </source>
</evidence>
<evidence type="ECO:0000256" key="3">
    <source>
        <dbReference type="ARBA" id="ARBA00022630"/>
    </source>
</evidence>
<dbReference type="FunFam" id="1.20.140.10:FF:000019">
    <property type="entry name" value="Acyl-CoA dehydrogenase"/>
    <property type="match status" value="1"/>
</dbReference>
<evidence type="ECO:0000259" key="11">
    <source>
        <dbReference type="Pfam" id="PF21263"/>
    </source>
</evidence>
<reference evidence="12 13" key="1">
    <citation type="submission" date="2017-10" db="EMBL/GenBank/DDBJ databases">
        <title>The draft genome sequence of Lewinella marina KCTC 32374.</title>
        <authorList>
            <person name="Wang K."/>
        </authorList>
    </citation>
    <scope>NUCLEOTIDE SEQUENCE [LARGE SCALE GENOMIC DNA]</scope>
    <source>
        <strain evidence="12 13">MKG-38</strain>
    </source>
</reference>
<dbReference type="GO" id="GO:0050660">
    <property type="term" value="F:flavin adenine dinucleotide binding"/>
    <property type="evidence" value="ECO:0007669"/>
    <property type="project" value="InterPro"/>
</dbReference>
<organism evidence="12 13">
    <name type="scientific">Neolewinella marina</name>
    <dbReference type="NCBI Taxonomy" id="438751"/>
    <lineage>
        <taxon>Bacteria</taxon>
        <taxon>Pseudomonadati</taxon>
        <taxon>Bacteroidota</taxon>
        <taxon>Saprospiria</taxon>
        <taxon>Saprospirales</taxon>
        <taxon>Lewinellaceae</taxon>
        <taxon>Neolewinella</taxon>
    </lineage>
</organism>
<feature type="domain" description="Acyl-CoA dehydrogenase/oxidase C-terminal" evidence="8">
    <location>
        <begin position="253"/>
        <end position="415"/>
    </location>
</feature>
<dbReference type="InterPro" id="IPR006089">
    <property type="entry name" value="Acyl-CoA_DH_CS"/>
</dbReference>
<dbReference type="InterPro" id="IPR009075">
    <property type="entry name" value="AcylCo_DH/oxidase_C"/>
</dbReference>
<feature type="domain" description="Acyl-CoA oxidase/dehydrogenase middle" evidence="9">
    <location>
        <begin position="150"/>
        <end position="241"/>
    </location>
</feature>
<dbReference type="GO" id="GO:0003995">
    <property type="term" value="F:acyl-CoA dehydrogenase activity"/>
    <property type="evidence" value="ECO:0007669"/>
    <property type="project" value="InterPro"/>
</dbReference>
<dbReference type="SUPFAM" id="SSF56645">
    <property type="entry name" value="Acyl-CoA dehydrogenase NM domain-like"/>
    <property type="match status" value="1"/>
</dbReference>
<evidence type="ECO:0000259" key="9">
    <source>
        <dbReference type="Pfam" id="PF02770"/>
    </source>
</evidence>
<evidence type="ECO:0000256" key="7">
    <source>
        <dbReference type="RuleBase" id="RU362125"/>
    </source>
</evidence>
<keyword evidence="5 7" id="KW-0560">Oxidoreductase</keyword>
<dbReference type="PROSITE" id="PS00073">
    <property type="entry name" value="ACYL_COA_DH_2"/>
    <property type="match status" value="1"/>
</dbReference>
<dbReference type="FunFam" id="1.10.540.10:FF:000001">
    <property type="entry name" value="Very long-chain-specific acyl-CoA dehydrogenase, mitochondrial"/>
    <property type="match status" value="1"/>
</dbReference>
<dbReference type="InterPro" id="IPR006091">
    <property type="entry name" value="Acyl-CoA_Oxase/DH_mid-dom"/>
</dbReference>